<proteinExistence type="predicted"/>
<dbReference type="Pfam" id="PF14024">
    <property type="entry name" value="DUF4240"/>
    <property type="match status" value="1"/>
</dbReference>
<dbReference type="Proteomes" id="UP000598174">
    <property type="component" value="Unassembled WGS sequence"/>
</dbReference>
<name>A0A919MF96_9ACTN</name>
<evidence type="ECO:0000256" key="1">
    <source>
        <dbReference type="SAM" id="MobiDB-lite"/>
    </source>
</evidence>
<comment type="caution">
    <text evidence="3">The sequence shown here is derived from an EMBL/GenBank/DDBJ whole genome shotgun (WGS) entry which is preliminary data.</text>
</comment>
<dbReference type="InterPro" id="IPR025334">
    <property type="entry name" value="DUF4240"/>
</dbReference>
<dbReference type="AlphaFoldDB" id="A0A919MF96"/>
<accession>A0A919MF96</accession>
<reference evidence="3" key="1">
    <citation type="submission" date="2021-01" db="EMBL/GenBank/DDBJ databases">
        <title>Whole genome shotgun sequence of Actinoplanes ferrugineus NBRC 15555.</title>
        <authorList>
            <person name="Komaki H."/>
            <person name="Tamura T."/>
        </authorList>
    </citation>
    <scope>NUCLEOTIDE SEQUENCE</scope>
    <source>
        <strain evidence="3">NBRC 15555</strain>
    </source>
</reference>
<evidence type="ECO:0000313" key="4">
    <source>
        <dbReference type="Proteomes" id="UP000598174"/>
    </source>
</evidence>
<feature type="region of interest" description="Disordered" evidence="1">
    <location>
        <begin position="114"/>
        <end position="147"/>
    </location>
</feature>
<dbReference type="EMBL" id="BOMM01000049">
    <property type="protein sequence ID" value="GIE13578.1"/>
    <property type="molecule type" value="Genomic_DNA"/>
</dbReference>
<sequence length="147" mass="15789">MAELLEDRFADAGDDALRGFQQQQLVAASTRLYSWRHAAAADMACGPVDDDGFTDWRSWVITLGRESFERIAADPDNLADIDDLTAGCAGAGELFGAAVSGIYYARHGDQDDTFPVLEPGDSAPPSGYPLNGTEPLEVTLPRPAKRT</sequence>
<keyword evidence="4" id="KW-1185">Reference proteome</keyword>
<organism evidence="3 4">
    <name type="scientific">Paractinoplanes ferrugineus</name>
    <dbReference type="NCBI Taxonomy" id="113564"/>
    <lineage>
        <taxon>Bacteria</taxon>
        <taxon>Bacillati</taxon>
        <taxon>Actinomycetota</taxon>
        <taxon>Actinomycetes</taxon>
        <taxon>Micromonosporales</taxon>
        <taxon>Micromonosporaceae</taxon>
        <taxon>Paractinoplanes</taxon>
    </lineage>
</organism>
<evidence type="ECO:0000259" key="2">
    <source>
        <dbReference type="Pfam" id="PF14024"/>
    </source>
</evidence>
<evidence type="ECO:0000313" key="3">
    <source>
        <dbReference type="EMBL" id="GIE13578.1"/>
    </source>
</evidence>
<protein>
    <recommendedName>
        <fullName evidence="2">DUF4240 domain-containing protein</fullName>
    </recommendedName>
</protein>
<feature type="domain" description="DUF4240" evidence="2">
    <location>
        <begin position="2"/>
        <end position="85"/>
    </location>
</feature>
<gene>
    <name evidence="3" type="ORF">Afe05nite_54180</name>
</gene>